<reference evidence="5" key="1">
    <citation type="submission" date="2022-06" db="EMBL/GenBank/DDBJ databases">
        <title>PHB producers.</title>
        <authorList>
            <person name="Besaury L."/>
        </authorList>
    </citation>
    <scope>NUCLEOTIDE SEQUENCE</scope>
    <source>
        <strain evidence="5 6">SEWS6</strain>
    </source>
</reference>
<keyword evidence="6" id="KW-1185">Reference proteome</keyword>
<dbReference type="CDD" id="cd02440">
    <property type="entry name" value="AdoMet_MTases"/>
    <property type="match status" value="1"/>
</dbReference>
<dbReference type="InterPro" id="IPR021944">
    <property type="entry name" value="DUF3560"/>
</dbReference>
<evidence type="ECO:0000256" key="1">
    <source>
        <dbReference type="ARBA" id="ARBA00022603"/>
    </source>
</evidence>
<evidence type="ECO:0000313" key="6">
    <source>
        <dbReference type="Proteomes" id="UP001209412"/>
    </source>
</evidence>
<dbReference type="InterPro" id="IPR029063">
    <property type="entry name" value="SAM-dependent_MTases_sf"/>
</dbReference>
<keyword evidence="2" id="KW-0949">S-adenosyl-L-methionine</keyword>
<sequence length="637" mass="70926">MQTLTATYSPEDNKLRLYASERLDADLYSRVDAAGFKWAPKQRLFVAPMWTPARENLLIELCGEVGDEDTSLVERAEERADRFEDYSGKRASEAHAAREAVQTIAGRIPEGQPILVGHHSERRARRDAERIENGMRRAVNLWETSGYWAERAKGALRHAKYKEQPGVRHRRMKGLEADRRKYQREIDTAEKFAKLWKADPLTLEKAKAIAQYDHIYFREEGKETSTSIYEILSRENADVEQVRERVLRAHARTIAWYGRWAAHVDNRLEYERAMLGESGGLVTDNADIVVGGTVLIGGEWYVVNRVNKSNGRVNSVTTPAPKVMHWRSTVITPIESVQDYRAPESANAVAAAKPPLANYPGEDFLAMTRAEWRERDSNYKGTRTVAATESHGAYKFRRAHAGRGHYKQVFITDEKRIDPPAPAAPQAASVNVAPQVEPAAVAPVYVPRERTEFDTMREQLKHGVQVVSAPKLFPTPEVAADRMVDEARIEAGDRVGEFSAGTGCILAAIFAAIDPSAIKVTAVEINHALSQALAARYGDVKVICADFMECGAELGTFTKILLNPPFSKGQDIAHIRRALDFLDPGGRLVAICANGPRQQEILLPLVEAHGGTWEELPEGTFIESGTNVRTALLTIDL</sequence>
<organism evidence="5 7">
    <name type="scientific">Paraburkholderia madseniana</name>
    <dbReference type="NCBI Taxonomy" id="2599607"/>
    <lineage>
        <taxon>Bacteria</taxon>
        <taxon>Pseudomonadati</taxon>
        <taxon>Pseudomonadota</taxon>
        <taxon>Betaproteobacteria</taxon>
        <taxon>Burkholderiales</taxon>
        <taxon>Burkholderiaceae</taxon>
        <taxon>Paraburkholderia</taxon>
    </lineage>
</organism>
<evidence type="ECO:0000313" key="5">
    <source>
        <dbReference type="EMBL" id="MDQ6414154.1"/>
    </source>
</evidence>
<keyword evidence="1" id="KW-0489">Methyltransferase</keyword>
<accession>A0AAP5BQI0</accession>
<dbReference type="GO" id="GO:0032259">
    <property type="term" value="P:methylation"/>
    <property type="evidence" value="ECO:0007669"/>
    <property type="project" value="UniProtKB-KW"/>
</dbReference>
<gene>
    <name evidence="5" type="ORF">NIE36_44390</name>
    <name evidence="4" type="ORF">OSB80_44500</name>
</gene>
<keyword evidence="1" id="KW-0808">Transferase</keyword>
<dbReference type="Gene3D" id="3.40.50.150">
    <property type="entry name" value="Vaccinia Virus protein VP39"/>
    <property type="match status" value="1"/>
</dbReference>
<feature type="domain" description="Methyltransferase small" evidence="3">
    <location>
        <begin position="491"/>
        <end position="601"/>
    </location>
</feature>
<dbReference type="Pfam" id="PF12083">
    <property type="entry name" value="DUF3560"/>
    <property type="match status" value="1"/>
</dbReference>
<dbReference type="Proteomes" id="UP001242288">
    <property type="component" value="Unassembled WGS sequence"/>
</dbReference>
<protein>
    <submittedName>
        <fullName evidence="5">DUF3560 domain-containing protein</fullName>
    </submittedName>
</protein>
<dbReference type="EMBL" id="JAPKHW010000093">
    <property type="protein sequence ID" value="MCX4152342.1"/>
    <property type="molecule type" value="Genomic_DNA"/>
</dbReference>
<evidence type="ECO:0000313" key="7">
    <source>
        <dbReference type="Proteomes" id="UP001242288"/>
    </source>
</evidence>
<dbReference type="Proteomes" id="UP001209412">
    <property type="component" value="Unassembled WGS sequence"/>
</dbReference>
<evidence type="ECO:0000256" key="2">
    <source>
        <dbReference type="ARBA" id="ARBA00022691"/>
    </source>
</evidence>
<dbReference type="GO" id="GO:0008168">
    <property type="term" value="F:methyltransferase activity"/>
    <property type="evidence" value="ECO:0007669"/>
    <property type="project" value="UniProtKB-KW"/>
</dbReference>
<comment type="caution">
    <text evidence="5">The sequence shown here is derived from an EMBL/GenBank/DDBJ whole genome shotgun (WGS) entry which is preliminary data.</text>
</comment>
<dbReference type="Pfam" id="PF05175">
    <property type="entry name" value="MTS"/>
    <property type="match status" value="1"/>
</dbReference>
<dbReference type="RefSeq" id="WP_266243655.1">
    <property type="nucleotide sequence ID" value="NZ_JAMXWF010000093.1"/>
</dbReference>
<name>A0AAP5BQI0_9BURK</name>
<evidence type="ECO:0000259" key="3">
    <source>
        <dbReference type="Pfam" id="PF05175"/>
    </source>
</evidence>
<dbReference type="InterPro" id="IPR007848">
    <property type="entry name" value="Small_mtfrase_dom"/>
</dbReference>
<proteinExistence type="predicted"/>
<dbReference type="AlphaFoldDB" id="A0AAP5BQI0"/>
<dbReference type="SUPFAM" id="SSF53335">
    <property type="entry name" value="S-adenosyl-L-methionine-dependent methyltransferases"/>
    <property type="match status" value="1"/>
</dbReference>
<dbReference type="EMBL" id="JAMXWF010000093">
    <property type="protein sequence ID" value="MDQ6414154.1"/>
    <property type="molecule type" value="Genomic_DNA"/>
</dbReference>
<evidence type="ECO:0000313" key="4">
    <source>
        <dbReference type="EMBL" id="MCX4152342.1"/>
    </source>
</evidence>